<keyword evidence="1" id="KW-0472">Membrane</keyword>
<reference evidence="2 3" key="1">
    <citation type="submission" date="2021-10" db="EMBL/GenBank/DDBJ databases">
        <title>Anaerobic single-cell dispensing facilitates the cultivation of human gut bacteria.</title>
        <authorList>
            <person name="Afrizal A."/>
        </authorList>
    </citation>
    <scope>NUCLEOTIDE SEQUENCE [LARGE SCALE GENOMIC DNA]</scope>
    <source>
        <strain evidence="2 3">CLA-AA-H270</strain>
    </source>
</reference>
<dbReference type="Proteomes" id="UP001298753">
    <property type="component" value="Unassembled WGS sequence"/>
</dbReference>
<evidence type="ECO:0000313" key="3">
    <source>
        <dbReference type="Proteomes" id="UP001298753"/>
    </source>
</evidence>
<keyword evidence="3" id="KW-1185">Reference proteome</keyword>
<comment type="caution">
    <text evidence="2">The sequence shown here is derived from an EMBL/GenBank/DDBJ whole genome shotgun (WGS) entry which is preliminary data.</text>
</comment>
<evidence type="ECO:0000313" key="2">
    <source>
        <dbReference type="EMBL" id="MCC2177780.1"/>
    </source>
</evidence>
<dbReference type="GeneID" id="98660449"/>
<evidence type="ECO:0008006" key="4">
    <source>
        <dbReference type="Google" id="ProtNLM"/>
    </source>
</evidence>
<keyword evidence="1" id="KW-1133">Transmembrane helix</keyword>
<dbReference type="RefSeq" id="WP_227601178.1">
    <property type="nucleotide sequence ID" value="NZ_JAJEPX010000054.1"/>
</dbReference>
<protein>
    <recommendedName>
        <fullName evidence="4">DUF4179 domain-containing protein</fullName>
    </recommendedName>
</protein>
<keyword evidence="1" id="KW-0812">Transmembrane</keyword>
<name>A0AAW4W9P6_9FIRM</name>
<dbReference type="AlphaFoldDB" id="A0AAW4W9P6"/>
<sequence>MDFHKQYRSMNENITPSDALVQQTIAKMESGRPHRARKPLKIILAVAAALACVSTAVAANQEAVLRVLYQIAPGMAEYLQPVGQVCEDRGVKLEVVSADVEGSTAKVYLSLTDTTGSLFGDAAPDLYDSWHLDYPRWGRAAPLSCGCSTVDYDPSTHMATYFLQIDDLGGDIPAGAFEFSFNKLLIGKVEQKGVPVTADLSSVPKNAPTENHEINGLSTSDISMYEDVHDYDFLVPQGTLWQSENDVCALIAAGWRNGELHLRYRTDGSLSLDNHADFSTLHLADGTELMCDYTVTYKDFDNDTDYTEYVFPMAYENVAGCTLTGDLYTASNLMDGRWAVSFRLTQ</sequence>
<accession>A0AAW4W9P6</accession>
<organism evidence="2 3">
    <name type="scientific">Agathobaculum butyriciproducens</name>
    <dbReference type="NCBI Taxonomy" id="1628085"/>
    <lineage>
        <taxon>Bacteria</taxon>
        <taxon>Bacillati</taxon>
        <taxon>Bacillota</taxon>
        <taxon>Clostridia</taxon>
        <taxon>Eubacteriales</taxon>
        <taxon>Butyricicoccaceae</taxon>
        <taxon>Agathobaculum</taxon>
    </lineage>
</organism>
<proteinExistence type="predicted"/>
<feature type="transmembrane region" description="Helical" evidence="1">
    <location>
        <begin position="42"/>
        <end position="59"/>
    </location>
</feature>
<evidence type="ECO:0000256" key="1">
    <source>
        <dbReference type="SAM" id="Phobius"/>
    </source>
</evidence>
<gene>
    <name evidence="2" type="ORF">LKD22_11715</name>
</gene>
<dbReference type="EMBL" id="JAJEPX010000054">
    <property type="protein sequence ID" value="MCC2177780.1"/>
    <property type="molecule type" value="Genomic_DNA"/>
</dbReference>